<protein>
    <recommendedName>
        <fullName evidence="3">SH3 domain-containing protein</fullName>
    </recommendedName>
</protein>
<dbReference type="PANTHER" id="PTHR12845:SF7">
    <property type="entry name" value="RHO GUANINE NUCLEOTIDE EXCHANGE FACTOR 15"/>
    <property type="match status" value="1"/>
</dbReference>
<dbReference type="SUPFAM" id="SSF50044">
    <property type="entry name" value="SH3-domain"/>
    <property type="match status" value="1"/>
</dbReference>
<dbReference type="Gene3D" id="2.30.30.40">
    <property type="entry name" value="SH3 Domains"/>
    <property type="match status" value="1"/>
</dbReference>
<name>A0A9Q1IIE9_SYNKA</name>
<evidence type="ECO:0000256" key="2">
    <source>
        <dbReference type="PROSITE-ProRule" id="PRU00192"/>
    </source>
</evidence>
<dbReference type="SMART" id="SM00326">
    <property type="entry name" value="SH3"/>
    <property type="match status" value="1"/>
</dbReference>
<dbReference type="OrthoDB" id="27593at2759"/>
<evidence type="ECO:0000259" key="3">
    <source>
        <dbReference type="PROSITE" id="PS50002"/>
    </source>
</evidence>
<dbReference type="AlphaFoldDB" id="A0A9Q1IIE9"/>
<gene>
    <name evidence="4" type="ORF">SKAU_G00329010</name>
</gene>
<organism evidence="4 5">
    <name type="scientific">Synaphobranchus kaupii</name>
    <name type="common">Kaup's arrowtooth eel</name>
    <dbReference type="NCBI Taxonomy" id="118154"/>
    <lineage>
        <taxon>Eukaryota</taxon>
        <taxon>Metazoa</taxon>
        <taxon>Chordata</taxon>
        <taxon>Craniata</taxon>
        <taxon>Vertebrata</taxon>
        <taxon>Euteleostomi</taxon>
        <taxon>Actinopterygii</taxon>
        <taxon>Neopterygii</taxon>
        <taxon>Teleostei</taxon>
        <taxon>Anguilliformes</taxon>
        <taxon>Synaphobranchidae</taxon>
        <taxon>Synaphobranchus</taxon>
    </lineage>
</organism>
<evidence type="ECO:0000256" key="1">
    <source>
        <dbReference type="ARBA" id="ARBA00022443"/>
    </source>
</evidence>
<dbReference type="EMBL" id="JAINUF010000014">
    <property type="protein sequence ID" value="KAJ8342973.1"/>
    <property type="molecule type" value="Genomic_DNA"/>
</dbReference>
<dbReference type="InterPro" id="IPR047271">
    <property type="entry name" value="Ephexin-like"/>
</dbReference>
<keyword evidence="5" id="KW-1185">Reference proteome</keyword>
<dbReference type="PANTHER" id="PTHR12845">
    <property type="entry name" value="GUANINE NUCLEOTIDE EXCHANGE FACTOR"/>
    <property type="match status" value="1"/>
</dbReference>
<dbReference type="PROSITE" id="PS50002">
    <property type="entry name" value="SH3"/>
    <property type="match status" value="1"/>
</dbReference>
<dbReference type="Proteomes" id="UP001152622">
    <property type="component" value="Chromosome 14"/>
</dbReference>
<dbReference type="CDD" id="cd11793">
    <property type="entry name" value="SH3_ephexin1_like"/>
    <property type="match status" value="1"/>
</dbReference>
<accession>A0A9Q1IIE9</accession>
<proteinExistence type="predicted"/>
<dbReference type="InterPro" id="IPR001452">
    <property type="entry name" value="SH3_domain"/>
</dbReference>
<dbReference type="GO" id="GO:0005085">
    <property type="term" value="F:guanyl-nucleotide exchange factor activity"/>
    <property type="evidence" value="ECO:0007669"/>
    <property type="project" value="InterPro"/>
</dbReference>
<feature type="domain" description="SH3" evidence="3">
    <location>
        <begin position="1"/>
        <end position="65"/>
    </location>
</feature>
<reference evidence="4" key="1">
    <citation type="journal article" date="2023" name="Science">
        <title>Genome structures resolve the early diversification of teleost fishes.</title>
        <authorList>
            <person name="Parey E."/>
            <person name="Louis A."/>
            <person name="Montfort J."/>
            <person name="Bouchez O."/>
            <person name="Roques C."/>
            <person name="Iampietro C."/>
            <person name="Lluch J."/>
            <person name="Castinel A."/>
            <person name="Donnadieu C."/>
            <person name="Desvignes T."/>
            <person name="Floi Bucao C."/>
            <person name="Jouanno E."/>
            <person name="Wen M."/>
            <person name="Mejri S."/>
            <person name="Dirks R."/>
            <person name="Jansen H."/>
            <person name="Henkel C."/>
            <person name="Chen W.J."/>
            <person name="Zahm M."/>
            <person name="Cabau C."/>
            <person name="Klopp C."/>
            <person name="Thompson A.W."/>
            <person name="Robinson-Rechavi M."/>
            <person name="Braasch I."/>
            <person name="Lecointre G."/>
            <person name="Bobe J."/>
            <person name="Postlethwait J.H."/>
            <person name="Berthelot C."/>
            <person name="Roest Crollius H."/>
            <person name="Guiguen Y."/>
        </authorList>
    </citation>
    <scope>NUCLEOTIDE SEQUENCE</scope>
    <source>
        <strain evidence="4">WJC10195</strain>
    </source>
</reference>
<comment type="caution">
    <text evidence="4">The sequence shown here is derived from an EMBL/GenBank/DDBJ whole genome shotgun (WGS) entry which is preliminary data.</text>
</comment>
<evidence type="ECO:0000313" key="5">
    <source>
        <dbReference type="Proteomes" id="UP001152622"/>
    </source>
</evidence>
<dbReference type="Pfam" id="PF00018">
    <property type="entry name" value="SH3_1"/>
    <property type="match status" value="1"/>
</dbReference>
<dbReference type="InterPro" id="IPR036028">
    <property type="entry name" value="SH3-like_dom_sf"/>
</dbReference>
<evidence type="ECO:0000313" key="4">
    <source>
        <dbReference type="EMBL" id="KAJ8342973.1"/>
    </source>
</evidence>
<sequence length="74" mass="8729">MRTGTAHRFSVWEQYVPLQTDELHLEPTDIINVLRKTNEGWYEGIRLSDGKKGWFPANNVLEITNEHVRRRNPP</sequence>
<keyword evidence="1 2" id="KW-0728">SH3 domain</keyword>